<feature type="transmembrane region" description="Helical" evidence="1">
    <location>
        <begin position="110"/>
        <end position="129"/>
    </location>
</feature>
<gene>
    <name evidence="2" type="ORF">WAT24_09920</name>
</gene>
<keyword evidence="1" id="KW-0472">Membrane</keyword>
<keyword evidence="1" id="KW-1133">Transmembrane helix</keyword>
<feature type="transmembrane region" description="Helical" evidence="1">
    <location>
        <begin position="87"/>
        <end position="104"/>
    </location>
</feature>
<proteinExistence type="predicted"/>
<feature type="transmembrane region" description="Helical" evidence="1">
    <location>
        <begin position="57"/>
        <end position="75"/>
    </location>
</feature>
<keyword evidence="1" id="KW-0812">Transmembrane</keyword>
<evidence type="ECO:0000313" key="2">
    <source>
        <dbReference type="EMBL" id="MEI7037070.1"/>
    </source>
</evidence>
<organism evidence="2 3">
    <name type="scientific">Fulvimonas yonginensis</name>
    <dbReference type="NCBI Taxonomy" id="1495200"/>
    <lineage>
        <taxon>Bacteria</taxon>
        <taxon>Pseudomonadati</taxon>
        <taxon>Pseudomonadota</taxon>
        <taxon>Gammaproteobacteria</taxon>
        <taxon>Lysobacterales</taxon>
        <taxon>Rhodanobacteraceae</taxon>
        <taxon>Fulvimonas</taxon>
    </lineage>
</organism>
<name>A0ABU8JCN3_9GAMM</name>
<dbReference type="InterPro" id="IPR004891">
    <property type="entry name" value="Mercury-R_MerC"/>
</dbReference>
<protein>
    <submittedName>
        <fullName evidence="2">MerC domain-containing protein</fullName>
    </submittedName>
</protein>
<comment type="caution">
    <text evidence="2">The sequence shown here is derived from an EMBL/GenBank/DDBJ whole genome shotgun (WGS) entry which is preliminary data.</text>
</comment>
<accession>A0ABU8JCN3</accession>
<dbReference type="EMBL" id="JBBBNY010000006">
    <property type="protein sequence ID" value="MEI7037070.1"/>
    <property type="molecule type" value="Genomic_DNA"/>
</dbReference>
<evidence type="ECO:0000313" key="3">
    <source>
        <dbReference type="Proteomes" id="UP001381174"/>
    </source>
</evidence>
<reference evidence="2 3" key="1">
    <citation type="journal article" date="2014" name="Int. J. Syst. Evol. Microbiol.">
        <title>Fulvimonas yonginensis sp. nov., isolated from greenhouse soil, and emended description of the genus Fulvimonas.</title>
        <authorList>
            <person name="Ahn J.H."/>
            <person name="Kim S.J."/>
            <person name="Weon H.Y."/>
            <person name="Hong S.B."/>
            <person name="Seok S.J."/>
            <person name="Kwon S.W."/>
        </authorList>
    </citation>
    <scope>NUCLEOTIDE SEQUENCE [LARGE SCALE GENOMIC DNA]</scope>
    <source>
        <strain evidence="2 3">KACC 16952</strain>
    </source>
</reference>
<feature type="transmembrane region" description="Helical" evidence="1">
    <location>
        <begin position="23"/>
        <end position="45"/>
    </location>
</feature>
<dbReference type="Pfam" id="PF03203">
    <property type="entry name" value="MerC"/>
    <property type="match status" value="1"/>
</dbReference>
<evidence type="ECO:0000256" key="1">
    <source>
        <dbReference type="SAM" id="Phobius"/>
    </source>
</evidence>
<dbReference type="Proteomes" id="UP001381174">
    <property type="component" value="Unassembled WGS sequence"/>
</dbReference>
<keyword evidence="3" id="KW-1185">Reference proteome</keyword>
<sequence length="147" mass="16096">MPITEPMEAQPTTSRRWQLADRIGAVASFLCAIHCAALPFVLALLPLAGLEFLADHRFERAFVVFACTLALLTLGNGYRRHRRPRPLLLAFPGLALLLLGVTVAEQYPIAWHSALVTCGGVLVSCAHFVNLRLDRRAPHVHGPSCAH</sequence>